<accession>A0A221KBJ1</accession>
<dbReference type="KEGG" id="vff:VITFI_CDS0615"/>
<proteinExistence type="predicted"/>
<keyword evidence="1" id="KW-0732">Signal</keyword>
<keyword evidence="3" id="KW-1185">Reference proteome</keyword>
<evidence type="ECO:0000313" key="3">
    <source>
        <dbReference type="Proteomes" id="UP000199729"/>
    </source>
</evidence>
<feature type="signal peptide" evidence="1">
    <location>
        <begin position="1"/>
        <end position="16"/>
    </location>
</feature>
<evidence type="ECO:0000313" key="2">
    <source>
        <dbReference type="EMBL" id="ASM76394.1"/>
    </source>
</evidence>
<name>A0A221KBJ1_VITFI</name>
<dbReference type="Proteomes" id="UP000199729">
    <property type="component" value="Chromosome"/>
</dbReference>
<sequence>MMMLVAVFLAGFVAQAAPDIIPPTIPTHQVGALVVAVCVINIIARLFVSTPILNRGEPLPSIDGRW</sequence>
<protein>
    <submittedName>
        <fullName evidence="2">Uncharacterized protein</fullName>
    </submittedName>
</protein>
<reference evidence="2 3" key="1">
    <citation type="submission" date="2017-07" db="EMBL/GenBank/DDBJ databases">
        <title>Complete Genome Sequence of the cosmetic ferment Vitreoscilla filiformis (ATCC15551).</title>
        <authorList>
            <person name="Contreras S."/>
            <person name="Sagory-Zalkind P."/>
            <person name="Blanquart H."/>
            <person name="Iltis A."/>
            <person name="Morand S.C."/>
        </authorList>
    </citation>
    <scope>NUCLEOTIDE SEQUENCE [LARGE SCALE GENOMIC DNA]</scope>
    <source>
        <strain evidence="2 3">ATCC 15551</strain>
    </source>
</reference>
<organism evidence="2 3">
    <name type="scientific">Vitreoscilla filiformis</name>
    <dbReference type="NCBI Taxonomy" id="63"/>
    <lineage>
        <taxon>Bacteria</taxon>
        <taxon>Pseudomonadati</taxon>
        <taxon>Pseudomonadota</taxon>
        <taxon>Betaproteobacteria</taxon>
        <taxon>Neisseriales</taxon>
        <taxon>Neisseriaceae</taxon>
        <taxon>Vitreoscilla</taxon>
    </lineage>
</organism>
<gene>
    <name evidence="2" type="ORF">VITFI_CDS0615</name>
</gene>
<dbReference type="AlphaFoldDB" id="A0A221KBJ1"/>
<evidence type="ECO:0000256" key="1">
    <source>
        <dbReference type="SAM" id="SignalP"/>
    </source>
</evidence>
<feature type="chain" id="PRO_5012578334" evidence="1">
    <location>
        <begin position="17"/>
        <end position="66"/>
    </location>
</feature>
<dbReference type="EMBL" id="CP022423">
    <property type="protein sequence ID" value="ASM76394.1"/>
    <property type="molecule type" value="Genomic_DNA"/>
</dbReference>